<organism evidence="23 24">
    <name type="scientific">Canna indica</name>
    <name type="common">Indian-shot</name>
    <dbReference type="NCBI Taxonomy" id="4628"/>
    <lineage>
        <taxon>Eukaryota</taxon>
        <taxon>Viridiplantae</taxon>
        <taxon>Streptophyta</taxon>
        <taxon>Embryophyta</taxon>
        <taxon>Tracheophyta</taxon>
        <taxon>Spermatophyta</taxon>
        <taxon>Magnoliopsida</taxon>
        <taxon>Liliopsida</taxon>
        <taxon>Zingiberales</taxon>
        <taxon>Cannaceae</taxon>
        <taxon>Canna</taxon>
    </lineage>
</organism>
<dbReference type="Gene3D" id="3.10.350.10">
    <property type="entry name" value="LysM domain"/>
    <property type="match status" value="1"/>
</dbReference>
<dbReference type="SMART" id="SM00257">
    <property type="entry name" value="LysM"/>
    <property type="match status" value="1"/>
</dbReference>
<dbReference type="GO" id="GO:0006281">
    <property type="term" value="P:DNA repair"/>
    <property type="evidence" value="ECO:0007669"/>
    <property type="project" value="UniProtKB-UniRule"/>
</dbReference>
<dbReference type="PANTHER" id="PTHR12891">
    <property type="entry name" value="DNA REPAIR/TRANSCRIPTION PROTEIN MET18/MMS19"/>
    <property type="match status" value="1"/>
</dbReference>
<dbReference type="InterPro" id="IPR000719">
    <property type="entry name" value="Prot_kinase_dom"/>
</dbReference>
<keyword evidence="13 19" id="KW-1133">Transmembrane helix</keyword>
<dbReference type="GO" id="GO:0005886">
    <property type="term" value="C:plasma membrane"/>
    <property type="evidence" value="ECO:0007669"/>
    <property type="project" value="UniProtKB-SubCell"/>
</dbReference>
<keyword evidence="16 18" id="KW-0539">Nucleus</keyword>
<dbReference type="PROSITE" id="PS51782">
    <property type="entry name" value="LYSM"/>
    <property type="match status" value="1"/>
</dbReference>
<dbReference type="InterPro" id="IPR036779">
    <property type="entry name" value="LysM_dom_sf"/>
</dbReference>
<evidence type="ECO:0000256" key="15">
    <source>
        <dbReference type="ARBA" id="ARBA00023157"/>
    </source>
</evidence>
<evidence type="ECO:0000256" key="18">
    <source>
        <dbReference type="RuleBase" id="RU367072"/>
    </source>
</evidence>
<dbReference type="InterPro" id="IPR024687">
    <property type="entry name" value="MMS19_C"/>
</dbReference>
<dbReference type="InterPro" id="IPR018392">
    <property type="entry name" value="LysM"/>
</dbReference>
<proteinExistence type="inferred from homology"/>
<feature type="signal peptide" evidence="20">
    <location>
        <begin position="1"/>
        <end position="22"/>
    </location>
</feature>
<keyword evidence="9" id="KW-0677">Repeat</keyword>
<dbReference type="FunFam" id="1.10.510.10:FF:000468">
    <property type="entry name" value="PTI1-like tyrosine-protein kinase 3"/>
    <property type="match status" value="1"/>
</dbReference>
<comment type="subcellular location">
    <subcellularLocation>
        <location evidence="2">Cell membrane</location>
        <topology evidence="2">Single-pass membrane protein</topology>
    </subcellularLocation>
    <subcellularLocation>
        <location evidence="1 18">Nucleus</location>
    </subcellularLocation>
</comment>
<evidence type="ECO:0000256" key="14">
    <source>
        <dbReference type="ARBA" id="ARBA00023136"/>
    </source>
</evidence>
<evidence type="ECO:0000256" key="6">
    <source>
        <dbReference type="ARBA" id="ARBA00022679"/>
    </source>
</evidence>
<dbReference type="InterPro" id="IPR008271">
    <property type="entry name" value="Ser/Thr_kinase_AS"/>
</dbReference>
<evidence type="ECO:0000256" key="16">
    <source>
        <dbReference type="ARBA" id="ARBA00023242"/>
    </source>
</evidence>
<dbReference type="EMBL" id="CP136896">
    <property type="protein sequence ID" value="WOL14626.1"/>
    <property type="molecule type" value="Genomic_DNA"/>
</dbReference>
<evidence type="ECO:0000259" key="21">
    <source>
        <dbReference type="PROSITE" id="PS50011"/>
    </source>
</evidence>
<keyword evidence="12 17" id="KW-0067">ATP-binding</keyword>
<dbReference type="GO" id="GO:0005524">
    <property type="term" value="F:ATP binding"/>
    <property type="evidence" value="ECO:0007669"/>
    <property type="project" value="UniProtKB-UniRule"/>
</dbReference>
<dbReference type="SMART" id="SM00220">
    <property type="entry name" value="S_TKc"/>
    <property type="match status" value="1"/>
</dbReference>
<keyword evidence="18" id="KW-0227">DNA damage</keyword>
<dbReference type="InterPro" id="IPR001245">
    <property type="entry name" value="Ser-Thr/Tyr_kinase_cat_dom"/>
</dbReference>
<dbReference type="SUPFAM" id="SSF54106">
    <property type="entry name" value="LysM domain"/>
    <property type="match status" value="1"/>
</dbReference>
<dbReference type="PROSITE" id="PS00107">
    <property type="entry name" value="PROTEIN_KINASE_ATP"/>
    <property type="match status" value="1"/>
</dbReference>
<dbReference type="Gene3D" id="1.25.10.10">
    <property type="entry name" value="Leucine-rich Repeat Variant"/>
    <property type="match status" value="1"/>
</dbReference>
<feature type="chain" id="PRO_5042904116" description="MMS19 nucleotide excision repair protein" evidence="20">
    <location>
        <begin position="23"/>
        <end position="1813"/>
    </location>
</feature>
<evidence type="ECO:0000256" key="3">
    <source>
        <dbReference type="ARBA" id="ARBA00009340"/>
    </source>
</evidence>
<dbReference type="PANTHER" id="PTHR12891:SF0">
    <property type="entry name" value="MMS19 NUCLEOTIDE EXCISION REPAIR PROTEIN HOMOLOG"/>
    <property type="match status" value="1"/>
</dbReference>
<evidence type="ECO:0000256" key="20">
    <source>
        <dbReference type="SAM" id="SignalP"/>
    </source>
</evidence>
<keyword evidence="24" id="KW-1185">Reference proteome</keyword>
<evidence type="ECO:0000313" key="23">
    <source>
        <dbReference type="EMBL" id="WOL14626.1"/>
    </source>
</evidence>
<evidence type="ECO:0000256" key="7">
    <source>
        <dbReference type="ARBA" id="ARBA00022692"/>
    </source>
</evidence>
<keyword evidence="10 17" id="KW-0547">Nucleotide-binding</keyword>
<evidence type="ECO:0000259" key="22">
    <source>
        <dbReference type="PROSITE" id="PS51782"/>
    </source>
</evidence>
<reference evidence="23 24" key="1">
    <citation type="submission" date="2023-10" db="EMBL/GenBank/DDBJ databases">
        <title>Chromosome-scale genome assembly provides insights into flower coloration mechanisms of Canna indica.</title>
        <authorList>
            <person name="Li C."/>
        </authorList>
    </citation>
    <scope>NUCLEOTIDE SEQUENCE [LARGE SCALE GENOMIC DNA]</scope>
    <source>
        <tissue evidence="23">Flower</tissue>
    </source>
</reference>
<evidence type="ECO:0000256" key="10">
    <source>
        <dbReference type="ARBA" id="ARBA00022741"/>
    </source>
</evidence>
<name>A0AAQ3QME9_9LILI</name>
<comment type="similarity">
    <text evidence="3 18">Belongs to the MET18/MMS19 family.</text>
</comment>
<dbReference type="Proteomes" id="UP001327560">
    <property type="component" value="Chromosome 7"/>
</dbReference>
<keyword evidence="5" id="KW-0723">Serine/threonine-protein kinase</keyword>
<dbReference type="InterPro" id="IPR016024">
    <property type="entry name" value="ARM-type_fold"/>
</dbReference>
<dbReference type="InterPro" id="IPR029240">
    <property type="entry name" value="MMS19_N"/>
</dbReference>
<dbReference type="GO" id="GO:0004674">
    <property type="term" value="F:protein serine/threonine kinase activity"/>
    <property type="evidence" value="ECO:0007669"/>
    <property type="project" value="UniProtKB-KW"/>
</dbReference>
<evidence type="ECO:0000256" key="17">
    <source>
        <dbReference type="PROSITE-ProRule" id="PRU10141"/>
    </source>
</evidence>
<keyword evidence="18" id="KW-0234">DNA repair</keyword>
<keyword evidence="8 20" id="KW-0732">Signal</keyword>
<keyword evidence="14 19" id="KW-0472">Membrane</keyword>
<dbReference type="GO" id="GO:0016226">
    <property type="term" value="P:iron-sulfur cluster assembly"/>
    <property type="evidence" value="ECO:0007669"/>
    <property type="project" value="UniProtKB-UniRule"/>
</dbReference>
<dbReference type="SUPFAM" id="SSF48371">
    <property type="entry name" value="ARM repeat"/>
    <property type="match status" value="2"/>
</dbReference>
<evidence type="ECO:0000256" key="1">
    <source>
        <dbReference type="ARBA" id="ARBA00004123"/>
    </source>
</evidence>
<evidence type="ECO:0000256" key="5">
    <source>
        <dbReference type="ARBA" id="ARBA00022527"/>
    </source>
</evidence>
<keyword evidence="6" id="KW-0808">Transferase</keyword>
<dbReference type="InterPro" id="IPR011009">
    <property type="entry name" value="Kinase-like_dom_sf"/>
</dbReference>
<keyword evidence="7 19" id="KW-0812">Transmembrane</keyword>
<dbReference type="GO" id="GO:0097361">
    <property type="term" value="C:cytosolic [4Fe-4S] assembly targeting complex"/>
    <property type="evidence" value="ECO:0007669"/>
    <property type="project" value="UniProtKB-UniRule"/>
</dbReference>
<gene>
    <name evidence="23" type="ORF">Cni_G23406</name>
</gene>
<protein>
    <recommendedName>
        <fullName evidence="18">MMS19 nucleotide excision repair protein</fullName>
    </recommendedName>
</protein>
<evidence type="ECO:0000256" key="13">
    <source>
        <dbReference type="ARBA" id="ARBA00022989"/>
    </source>
</evidence>
<sequence length="1813" mass="200614">MKLLLPALAILILLFVVTPSASLSVPLNCSDTTRLCTSFLAFKADRNVTLPQIQSMFDVFREDVTADEGSSPGYVFVRKNCSCLSDKTYLTNTTFTVREETSSVYPEVARAYRGLAFLPNMTRRAARPRAVVSLHLLCGCSSGLWNYLMTYVMENGDSIESLSSRFGVSMDSIETVNGMSGPDGVVVGDVYYIPLNSVPGLPYVDTGISPSPAPALSTASISLSGNSAHHSARFPYGWVFGSMGVSLVLIVLALFSFISFKSFNSRSQTKDPNHSAPHKFRILQNTSFCYASGRYLCCNIGNMKSSTGDAGSHNVNIPKGVVEDALDMEKPVVFKHEEVLSSTDNFSDSNLLGHGKYGSVYYGVLRDQEVAIKRMTALKTKEFMAEMKVLCKVHHASLVELIGYAATGDELFLIYEYAEKGSLESHLHDPQNKGQTSLSWISRVQIALDAARGLEYIHEHTKNHYVHRDIKTSNILLDGSFRAKISDFGLAKLVVTTADAEASTTKVVGTFGYLAPEYMRDGLATTKSDVYAFGVVLFELISGKEAITRTGVILSNPERRSLASIMLAALRNAPNSMSMESLKEYIDPYLMNLYPHDCVYKMAMLAKQCVDEDPVLRLDMKQVVISLSQILLSSIEWEATLAGNSQVFSGLVHGRKPLCLSPLQNPLQNPAPLHFLCFAACNQMEKPSSWIPHVEAFVNSARSSNQLVASVDAIAALVKNDLLTLEALVREMEQYLTTSDNVLRARGLLLLAEVLNRLLDKPLDSSTVSTLAEFFIAKLEDWQTLHGALIGCLALLKRAKKIGMVESNDARKLAECFFSNVQVQSLAVRDRKLCFEVLQCLLDVYPEAVVQLGDDLVYRICEAIDEEKDPRCLMLTFYLIETLGRLFPDPSGPMASFCEDIFDILSRYFPIYFTHPKDEGLDIKREDLSKALMHAFSSSPFFEPFVIPLLLEKLSSSLPSAKLDSLKYLNSCLCHYGADRMAKHAKVIWYNLKDVIFNFAPQRPSLLTSGLDGDMESEVNQIANEALSCLQTAVLYLDFPDQDSFLCLVIDDEDITTKFCSLTSIRSYSCISTEVLRELSALGSMLSILSKTSTFCCTKVFQKSFPDIMEILGVSKKDTSKFCAIDHKVVSDGLNFGVLYLSVELITSCRELTLVSMEIAPEVILEPTSWYFMLKSISGDLCSALGSVLQTVKNSLDVNGKEEHITCAVKGLQVLATFPELYSPISEVIFEDILVMLMSIITSTSEESFLWKFSLKTLVQIGLWIENVHDAVKGIYYSKVVIQRIISILQTNDSTISLSLKLVALSEIGKVDLYSSRIIQALQDAIITNLTACIEGDVLSSENLVPLLECYSTRVLPRCCTGGNFNEIAVQFAVSIWDQMEKAPVFKSDITMQDLLDQVMKAMKLLVAGCTVENQYLILQKAYSIFSSMDFMKTESMPFTSSQLDGSSTQDANVLSYRDEWVISLFGSVVISLHPQTPLIDVKIILNMFMVLLLKGNVPAAQALASIVNKWPANIKEAEVSTTYSLDRAIEEILMSCLDRDICFNKSVVLGVAWVGKGLLMRGHEKVKEIALFLLKCLVHGQNVDVAPLQQHENGNCGELPSSLLATFAADAFEVILSDSDDCLNKTFNATVRPLYKQRFFSIMSPILLSSIKESDSLSKKVALYRALGHVISNTPLAAVVAEAKMIIPALVNALAMLSLDNLNKDMIYSLLLVLSGILMDDNGKATIVENIHIIVDRLIKLISYPHLMIVRETAIQCLVAMSGLPYARIYPFRSQVLRAVSTALDDKKRTVRKEAVRCRQAWASIASRSLQF</sequence>
<dbReference type="PROSITE" id="PS50011">
    <property type="entry name" value="PROTEIN_KINASE_DOM"/>
    <property type="match status" value="1"/>
</dbReference>
<dbReference type="Pfam" id="PF07714">
    <property type="entry name" value="PK_Tyr_Ser-Thr"/>
    <property type="match status" value="1"/>
</dbReference>
<dbReference type="Gene3D" id="1.10.510.10">
    <property type="entry name" value="Transferase(Phosphotransferase) domain 1"/>
    <property type="match status" value="1"/>
</dbReference>
<comment type="function">
    <text evidence="18">Key component of the cytosolic iron-sulfur protein assembly (CIA) complex, a multiprotein complex that mediates the incorporation of iron-sulfur cluster into apoproteins specifically involved in DNA metabolism and genomic integrity. In the CIA complex, MMS19 acts as an adapter between early-acting CIA components and a subset of cellular target iron-sulfur proteins.</text>
</comment>
<evidence type="ECO:0000256" key="2">
    <source>
        <dbReference type="ARBA" id="ARBA00004162"/>
    </source>
</evidence>
<dbReference type="SUPFAM" id="SSF56112">
    <property type="entry name" value="Protein kinase-like (PK-like)"/>
    <property type="match status" value="1"/>
</dbReference>
<feature type="domain" description="Protein kinase" evidence="21">
    <location>
        <begin position="346"/>
        <end position="632"/>
    </location>
</feature>
<evidence type="ECO:0000313" key="24">
    <source>
        <dbReference type="Proteomes" id="UP001327560"/>
    </source>
</evidence>
<evidence type="ECO:0000256" key="12">
    <source>
        <dbReference type="ARBA" id="ARBA00022840"/>
    </source>
</evidence>
<dbReference type="InterPro" id="IPR039920">
    <property type="entry name" value="MMS19"/>
</dbReference>
<dbReference type="InterPro" id="IPR011989">
    <property type="entry name" value="ARM-like"/>
</dbReference>
<accession>A0AAQ3QME9</accession>
<dbReference type="Pfam" id="PF12460">
    <property type="entry name" value="MMS19_C"/>
    <property type="match status" value="1"/>
</dbReference>
<evidence type="ECO:0000256" key="8">
    <source>
        <dbReference type="ARBA" id="ARBA00022729"/>
    </source>
</evidence>
<dbReference type="Pfam" id="PF14500">
    <property type="entry name" value="MMS19_N"/>
    <property type="match status" value="1"/>
</dbReference>
<evidence type="ECO:0000256" key="11">
    <source>
        <dbReference type="ARBA" id="ARBA00022777"/>
    </source>
</evidence>
<dbReference type="InterPro" id="IPR017441">
    <property type="entry name" value="Protein_kinase_ATP_BS"/>
</dbReference>
<dbReference type="GO" id="GO:0005634">
    <property type="term" value="C:nucleus"/>
    <property type="evidence" value="ECO:0007669"/>
    <property type="project" value="UniProtKB-SubCell"/>
</dbReference>
<feature type="domain" description="LysM" evidence="22">
    <location>
        <begin position="149"/>
        <end position="193"/>
    </location>
</feature>
<dbReference type="Pfam" id="PF01476">
    <property type="entry name" value="LysM"/>
    <property type="match status" value="1"/>
</dbReference>
<evidence type="ECO:0000256" key="9">
    <source>
        <dbReference type="ARBA" id="ARBA00022737"/>
    </source>
</evidence>
<dbReference type="GO" id="GO:0051604">
    <property type="term" value="P:protein maturation"/>
    <property type="evidence" value="ECO:0007669"/>
    <property type="project" value="UniProtKB-UniRule"/>
</dbReference>
<keyword evidence="11" id="KW-0418">Kinase</keyword>
<dbReference type="Gene3D" id="3.30.200.20">
    <property type="entry name" value="Phosphorylase Kinase, domain 1"/>
    <property type="match status" value="1"/>
</dbReference>
<evidence type="ECO:0000256" key="19">
    <source>
        <dbReference type="SAM" id="Phobius"/>
    </source>
</evidence>
<feature type="binding site" evidence="17">
    <location>
        <position position="379"/>
    </location>
    <ligand>
        <name>ATP</name>
        <dbReference type="ChEBI" id="CHEBI:30616"/>
    </ligand>
</feature>
<feature type="transmembrane region" description="Helical" evidence="19">
    <location>
        <begin position="236"/>
        <end position="260"/>
    </location>
</feature>
<keyword evidence="4" id="KW-1003">Cell membrane</keyword>
<dbReference type="PROSITE" id="PS00108">
    <property type="entry name" value="PROTEIN_KINASE_ST"/>
    <property type="match status" value="1"/>
</dbReference>
<keyword evidence="15" id="KW-1015">Disulfide bond</keyword>
<evidence type="ECO:0000256" key="4">
    <source>
        <dbReference type="ARBA" id="ARBA00022475"/>
    </source>
</evidence>